<gene>
    <name evidence="1" type="ORF">E3U43_007813</name>
</gene>
<protein>
    <submittedName>
        <fullName evidence="1">Uncharacterized protein</fullName>
    </submittedName>
</protein>
<proteinExistence type="predicted"/>
<accession>A0ACD3Q6W1</accession>
<reference evidence="1" key="1">
    <citation type="submission" date="2018-11" db="EMBL/GenBank/DDBJ databases">
        <title>The sequence and de novo assembly of Larimichthys crocea genome using PacBio and Hi-C technologies.</title>
        <authorList>
            <person name="Xu P."/>
            <person name="Chen B."/>
            <person name="Zhou Z."/>
            <person name="Ke Q."/>
            <person name="Wu Y."/>
            <person name="Bai H."/>
            <person name="Pu F."/>
        </authorList>
    </citation>
    <scope>NUCLEOTIDE SEQUENCE</scope>
    <source>
        <tissue evidence="1">Muscle</tissue>
    </source>
</reference>
<comment type="caution">
    <text evidence="1">The sequence shown here is derived from an EMBL/GenBank/DDBJ whole genome shotgun (WGS) entry which is preliminary data.</text>
</comment>
<evidence type="ECO:0000313" key="2">
    <source>
        <dbReference type="Proteomes" id="UP000793456"/>
    </source>
</evidence>
<organism evidence="1 2">
    <name type="scientific">Larimichthys crocea</name>
    <name type="common">Large yellow croaker</name>
    <name type="synonym">Pseudosciaena crocea</name>
    <dbReference type="NCBI Taxonomy" id="215358"/>
    <lineage>
        <taxon>Eukaryota</taxon>
        <taxon>Metazoa</taxon>
        <taxon>Chordata</taxon>
        <taxon>Craniata</taxon>
        <taxon>Vertebrata</taxon>
        <taxon>Euteleostomi</taxon>
        <taxon>Actinopterygii</taxon>
        <taxon>Neopterygii</taxon>
        <taxon>Teleostei</taxon>
        <taxon>Neoteleostei</taxon>
        <taxon>Acanthomorphata</taxon>
        <taxon>Eupercaria</taxon>
        <taxon>Sciaenidae</taxon>
        <taxon>Larimichthys</taxon>
    </lineage>
</organism>
<name>A0ACD3Q6W1_LARCR</name>
<dbReference type="EMBL" id="CM011697">
    <property type="protein sequence ID" value="TMS02273.1"/>
    <property type="molecule type" value="Genomic_DNA"/>
</dbReference>
<evidence type="ECO:0000313" key="1">
    <source>
        <dbReference type="EMBL" id="TMS02273.1"/>
    </source>
</evidence>
<dbReference type="Proteomes" id="UP000793456">
    <property type="component" value="Chromosome XXIV"/>
</dbReference>
<keyword evidence="2" id="KW-1185">Reference proteome</keyword>
<sequence>MDVYQEAVQYLESEHVPVEAEADVLEEDVFQEEACLSPLPSESIDFPDTPVTRRKCWIGGSVVLKGIMESEEVYLSELEALLMPMKALWASAGTSQPVLSSRQVQTVFYQVPELRDMHQSFYTGLKERLSAECQTGSSPGEEKEMTHKALS</sequence>